<dbReference type="PANTHER" id="PTHR46573">
    <property type="entry name" value="WD REPEAT, SAM AND U-BOX DOMAIN-CONTAINING PROTEIN 1"/>
    <property type="match status" value="1"/>
</dbReference>
<dbReference type="Gene3D" id="3.30.40.10">
    <property type="entry name" value="Zinc/RING finger domain, C3HC4 (zinc finger)"/>
    <property type="match status" value="1"/>
</dbReference>
<evidence type="ECO:0000256" key="1">
    <source>
        <dbReference type="SAM" id="MobiDB-lite"/>
    </source>
</evidence>
<feature type="compositionally biased region" description="Low complexity" evidence="1">
    <location>
        <begin position="348"/>
        <end position="360"/>
    </location>
</feature>
<protein>
    <recommendedName>
        <fullName evidence="2">U-box domain-containing protein</fullName>
    </recommendedName>
</protein>
<evidence type="ECO:0000259" key="2">
    <source>
        <dbReference type="PROSITE" id="PS51698"/>
    </source>
</evidence>
<accession>A0A7S1QP93</accession>
<dbReference type="PANTHER" id="PTHR46573:SF1">
    <property type="entry name" value="WD REPEAT, SAM AND U-BOX DOMAIN-CONTAINING PROTEIN 1"/>
    <property type="match status" value="1"/>
</dbReference>
<dbReference type="InterPro" id="IPR052085">
    <property type="entry name" value="WD-SAM-U-box"/>
</dbReference>
<feature type="region of interest" description="Disordered" evidence="1">
    <location>
        <begin position="1"/>
        <end position="20"/>
    </location>
</feature>
<organism evidence="3">
    <name type="scientific">Neobodo designis</name>
    <name type="common">Flagellated protozoan</name>
    <name type="synonym">Bodo designis</name>
    <dbReference type="NCBI Taxonomy" id="312471"/>
    <lineage>
        <taxon>Eukaryota</taxon>
        <taxon>Discoba</taxon>
        <taxon>Euglenozoa</taxon>
        <taxon>Kinetoplastea</taxon>
        <taxon>Metakinetoplastina</taxon>
        <taxon>Neobodonida</taxon>
        <taxon>Neobodo</taxon>
    </lineage>
</organism>
<dbReference type="GO" id="GO:0016567">
    <property type="term" value="P:protein ubiquitination"/>
    <property type="evidence" value="ECO:0007669"/>
    <property type="project" value="InterPro"/>
</dbReference>
<dbReference type="SMART" id="SM00504">
    <property type="entry name" value="Ubox"/>
    <property type="match status" value="1"/>
</dbReference>
<feature type="domain" description="U-box" evidence="2">
    <location>
        <begin position="100"/>
        <end position="178"/>
    </location>
</feature>
<dbReference type="CDD" id="cd16655">
    <property type="entry name" value="RING-Ubox_WDSUB1-like"/>
    <property type="match status" value="1"/>
</dbReference>
<dbReference type="Pfam" id="PF04564">
    <property type="entry name" value="U-box"/>
    <property type="match status" value="1"/>
</dbReference>
<dbReference type="PROSITE" id="PS51698">
    <property type="entry name" value="U_BOX"/>
    <property type="match status" value="1"/>
</dbReference>
<dbReference type="EMBL" id="HBGF01044088">
    <property type="protein sequence ID" value="CAD9144562.1"/>
    <property type="molecule type" value="Transcribed_RNA"/>
</dbReference>
<dbReference type="InterPro" id="IPR003613">
    <property type="entry name" value="Ubox_domain"/>
</dbReference>
<dbReference type="AlphaFoldDB" id="A0A7S1QP93"/>
<feature type="compositionally biased region" description="Low complexity" evidence="1">
    <location>
        <begin position="425"/>
        <end position="437"/>
    </location>
</feature>
<feature type="compositionally biased region" description="Polar residues" evidence="1">
    <location>
        <begin position="438"/>
        <end position="447"/>
    </location>
</feature>
<evidence type="ECO:0000313" key="3">
    <source>
        <dbReference type="EMBL" id="CAD9144562.1"/>
    </source>
</evidence>
<name>A0A7S1QP93_NEODS</name>
<dbReference type="SUPFAM" id="SSF57850">
    <property type="entry name" value="RING/U-box"/>
    <property type="match status" value="1"/>
</dbReference>
<dbReference type="InterPro" id="IPR013083">
    <property type="entry name" value="Znf_RING/FYVE/PHD"/>
</dbReference>
<proteinExistence type="predicted"/>
<reference evidence="3" key="1">
    <citation type="submission" date="2021-01" db="EMBL/GenBank/DDBJ databases">
        <authorList>
            <person name="Corre E."/>
            <person name="Pelletier E."/>
            <person name="Niang G."/>
            <person name="Scheremetjew M."/>
            <person name="Finn R."/>
            <person name="Kale V."/>
            <person name="Holt S."/>
            <person name="Cochrane G."/>
            <person name="Meng A."/>
            <person name="Brown T."/>
            <person name="Cohen L."/>
        </authorList>
    </citation>
    <scope>NUCLEOTIDE SEQUENCE</scope>
    <source>
        <strain evidence="3">CCAP 1951/1</strain>
    </source>
</reference>
<dbReference type="GO" id="GO:0004842">
    <property type="term" value="F:ubiquitin-protein transferase activity"/>
    <property type="evidence" value="ECO:0007669"/>
    <property type="project" value="InterPro"/>
</dbReference>
<sequence length="447" mass="47863">MSQGARRRPVSLPPRRQGMDHLDRMNRTLQRLERTVTQRLHECRAEAGESSELAGRARRLNDRIQMLHFKLRNAYSSAGRDAPSNLQQELQALAENDRDDAPPEFLCPVSQTLMVDPVKTADGNIYDRPSILEWFATFTQGTAPTSPLTNLPLASLDLDPQGPLRRRIAHFMKKGEVLPEDVAEDTVDSSTVAAPPDGDEDEAVTVARLRHAAPSPFGTAEDEALRRAKERALTRAPIWSSSVVPAGEENSRVLNMLRVHEGSEEDAVPLAIGGVQAPRQAGPSTRVGVQASAASRLNMDRARRPMVPSHAHAARQPSGMTSAAPGVAVGPSVVAGRRAPPQRAFSTASRAPVAGAPAANRRPDIYNFESVPPRAAGGGSASRLLRQRPAPLTSTRADPATPPAQVGAGGAGAARRLRPAQGTYSPRSPSAGSPRGRNLNSRQGARR</sequence>
<feature type="region of interest" description="Disordered" evidence="1">
    <location>
        <begin position="332"/>
        <end position="447"/>
    </location>
</feature>
<gene>
    <name evidence="3" type="ORF">NDES1114_LOCUS29512</name>
</gene>